<dbReference type="STRING" id="139420.A0A371DM04"/>
<name>A0A371DM04_9APHY</name>
<organism evidence="2 3">
    <name type="scientific">Lentinus brumalis</name>
    <dbReference type="NCBI Taxonomy" id="2498619"/>
    <lineage>
        <taxon>Eukaryota</taxon>
        <taxon>Fungi</taxon>
        <taxon>Dikarya</taxon>
        <taxon>Basidiomycota</taxon>
        <taxon>Agaricomycotina</taxon>
        <taxon>Agaricomycetes</taxon>
        <taxon>Polyporales</taxon>
        <taxon>Polyporaceae</taxon>
        <taxon>Lentinus</taxon>
    </lineage>
</organism>
<feature type="compositionally biased region" description="Basic and acidic residues" evidence="1">
    <location>
        <begin position="273"/>
        <end position="285"/>
    </location>
</feature>
<protein>
    <submittedName>
        <fullName evidence="2">Uncharacterized protein</fullName>
    </submittedName>
</protein>
<gene>
    <name evidence="2" type="ORF">OH76DRAFT_1229460</name>
</gene>
<dbReference type="AlphaFoldDB" id="A0A371DM04"/>
<proteinExistence type="predicted"/>
<feature type="region of interest" description="Disordered" evidence="1">
    <location>
        <begin position="273"/>
        <end position="295"/>
    </location>
</feature>
<evidence type="ECO:0000313" key="2">
    <source>
        <dbReference type="EMBL" id="RDX53552.1"/>
    </source>
</evidence>
<keyword evidence="3" id="KW-1185">Reference proteome</keyword>
<evidence type="ECO:0000313" key="3">
    <source>
        <dbReference type="Proteomes" id="UP000256964"/>
    </source>
</evidence>
<reference evidence="2 3" key="1">
    <citation type="journal article" date="2018" name="Biotechnol. Biofuels">
        <title>Integrative visual omics of the white-rot fungus Polyporus brumalis exposes the biotechnological potential of its oxidative enzymes for delignifying raw plant biomass.</title>
        <authorList>
            <person name="Miyauchi S."/>
            <person name="Rancon A."/>
            <person name="Drula E."/>
            <person name="Hage H."/>
            <person name="Chaduli D."/>
            <person name="Favel A."/>
            <person name="Grisel S."/>
            <person name="Henrissat B."/>
            <person name="Herpoel-Gimbert I."/>
            <person name="Ruiz-Duenas F.J."/>
            <person name="Chevret D."/>
            <person name="Hainaut M."/>
            <person name="Lin J."/>
            <person name="Wang M."/>
            <person name="Pangilinan J."/>
            <person name="Lipzen A."/>
            <person name="Lesage-Meessen L."/>
            <person name="Navarro D."/>
            <person name="Riley R."/>
            <person name="Grigoriev I.V."/>
            <person name="Zhou S."/>
            <person name="Raouche S."/>
            <person name="Rosso M.N."/>
        </authorList>
    </citation>
    <scope>NUCLEOTIDE SEQUENCE [LARGE SCALE GENOMIC DNA]</scope>
    <source>
        <strain evidence="2 3">BRFM 1820</strain>
    </source>
</reference>
<sequence length="377" mass="43396">MNVPAPPPDSLAHRARLATLVSELRPTHFRAPLTRLRAHRLPTLWTLYRGLMRDAPTEMIRSRMRVFFHSRKALRAQGDVTRELRTAHKWWDVFRAARAGHAHLQAVCARYSRMLEGARAQAEVDKVYDEELVWNERMRTRPIMTGAYLRPSLYNGPLPRLVPQPLHITGMITSRRKARVRRMARHEACQEDLTLLNAEGHFERALAVSSSAEGAQLTRVFTDDPNGWREPIKQTMDSVSEAFQREKARLNVPYPPEMLEAIKEARREKIRNKTCEGERERRGEMTNRLSKRMRQGPPAHVLALMTDEQRRMDRIARGASDVGYVGHVKRRLGFRLRDAEAGKVELGQPQNRETLDKVADEIAQENDRRRASSEAGS</sequence>
<dbReference type="Proteomes" id="UP000256964">
    <property type="component" value="Unassembled WGS sequence"/>
</dbReference>
<evidence type="ECO:0000256" key="1">
    <source>
        <dbReference type="SAM" id="MobiDB-lite"/>
    </source>
</evidence>
<dbReference type="OrthoDB" id="2571149at2759"/>
<dbReference type="EMBL" id="KZ857387">
    <property type="protein sequence ID" value="RDX53552.1"/>
    <property type="molecule type" value="Genomic_DNA"/>
</dbReference>
<accession>A0A371DM04</accession>